<evidence type="ECO:0000256" key="1">
    <source>
        <dbReference type="ARBA" id="ARBA00004191"/>
    </source>
</evidence>
<dbReference type="AlphaFoldDB" id="A0A5C3N0X9"/>
<keyword evidence="4 6" id="KW-0964">Secreted</keyword>
<sequence>MFSLTMITAATAVASLAVATPVPQTAGSWNTGSLQCCNTVQQASDPATSTLTGLLGIVLPDLNGMIGLTCSPITAVGLGGGASCSAHPVCCENNSYGSLISLGCLPITLE</sequence>
<dbReference type="Pfam" id="PF01185">
    <property type="entry name" value="Hydrophobin"/>
    <property type="match status" value="1"/>
</dbReference>
<keyword evidence="8" id="KW-1185">Reference proteome</keyword>
<dbReference type="InterPro" id="IPR001338">
    <property type="entry name" value="Class_I_Hydrophobin"/>
</dbReference>
<proteinExistence type="inferred from homology"/>
<comment type="subcellular location">
    <subcellularLocation>
        <location evidence="1 6">Secreted</location>
        <location evidence="1 6">Cell wall</location>
    </subcellularLocation>
</comment>
<dbReference type="GO" id="GO:0005199">
    <property type="term" value="F:structural constituent of cell wall"/>
    <property type="evidence" value="ECO:0007669"/>
    <property type="project" value="InterPro"/>
</dbReference>
<name>A0A5C3N0X9_9AGAM</name>
<evidence type="ECO:0000256" key="4">
    <source>
        <dbReference type="ARBA" id="ARBA00022525"/>
    </source>
</evidence>
<dbReference type="SMART" id="SM00075">
    <property type="entry name" value="HYDRO"/>
    <property type="match status" value="1"/>
</dbReference>
<organism evidence="7 8">
    <name type="scientific">Heliocybe sulcata</name>
    <dbReference type="NCBI Taxonomy" id="5364"/>
    <lineage>
        <taxon>Eukaryota</taxon>
        <taxon>Fungi</taxon>
        <taxon>Dikarya</taxon>
        <taxon>Basidiomycota</taxon>
        <taxon>Agaricomycotina</taxon>
        <taxon>Agaricomycetes</taxon>
        <taxon>Gloeophyllales</taxon>
        <taxon>Gloeophyllaceae</taxon>
        <taxon>Heliocybe</taxon>
    </lineage>
</organism>
<dbReference type="GO" id="GO:0009277">
    <property type="term" value="C:fungal-type cell wall"/>
    <property type="evidence" value="ECO:0007669"/>
    <property type="project" value="InterPro"/>
</dbReference>
<feature type="chain" id="PRO_5023153667" description="Hydrophobin" evidence="6">
    <location>
        <begin position="20"/>
        <end position="110"/>
    </location>
</feature>
<reference evidence="7 8" key="1">
    <citation type="journal article" date="2019" name="Nat. Ecol. Evol.">
        <title>Megaphylogeny resolves global patterns of mushroom evolution.</title>
        <authorList>
            <person name="Varga T."/>
            <person name="Krizsan K."/>
            <person name="Foldi C."/>
            <person name="Dima B."/>
            <person name="Sanchez-Garcia M."/>
            <person name="Sanchez-Ramirez S."/>
            <person name="Szollosi G.J."/>
            <person name="Szarkandi J.G."/>
            <person name="Papp V."/>
            <person name="Albert L."/>
            <person name="Andreopoulos W."/>
            <person name="Angelini C."/>
            <person name="Antonin V."/>
            <person name="Barry K.W."/>
            <person name="Bougher N.L."/>
            <person name="Buchanan P."/>
            <person name="Buyck B."/>
            <person name="Bense V."/>
            <person name="Catcheside P."/>
            <person name="Chovatia M."/>
            <person name="Cooper J."/>
            <person name="Damon W."/>
            <person name="Desjardin D."/>
            <person name="Finy P."/>
            <person name="Geml J."/>
            <person name="Haridas S."/>
            <person name="Hughes K."/>
            <person name="Justo A."/>
            <person name="Karasinski D."/>
            <person name="Kautmanova I."/>
            <person name="Kiss B."/>
            <person name="Kocsube S."/>
            <person name="Kotiranta H."/>
            <person name="LaButti K.M."/>
            <person name="Lechner B.E."/>
            <person name="Liimatainen K."/>
            <person name="Lipzen A."/>
            <person name="Lukacs Z."/>
            <person name="Mihaltcheva S."/>
            <person name="Morgado L.N."/>
            <person name="Niskanen T."/>
            <person name="Noordeloos M.E."/>
            <person name="Ohm R.A."/>
            <person name="Ortiz-Santana B."/>
            <person name="Ovrebo C."/>
            <person name="Racz N."/>
            <person name="Riley R."/>
            <person name="Savchenko A."/>
            <person name="Shiryaev A."/>
            <person name="Soop K."/>
            <person name="Spirin V."/>
            <person name="Szebenyi C."/>
            <person name="Tomsovsky M."/>
            <person name="Tulloss R.E."/>
            <person name="Uehling J."/>
            <person name="Grigoriev I.V."/>
            <person name="Vagvolgyi C."/>
            <person name="Papp T."/>
            <person name="Martin F.M."/>
            <person name="Miettinen O."/>
            <person name="Hibbett D.S."/>
            <person name="Nagy L.G."/>
        </authorList>
    </citation>
    <scope>NUCLEOTIDE SEQUENCE [LARGE SCALE GENOMIC DNA]</scope>
    <source>
        <strain evidence="7 8">OMC1185</strain>
    </source>
</reference>
<dbReference type="Proteomes" id="UP000305948">
    <property type="component" value="Unassembled WGS sequence"/>
</dbReference>
<comment type="similarity">
    <text evidence="2 6">Belongs to the fungal hydrophobin family.</text>
</comment>
<protein>
    <recommendedName>
        <fullName evidence="6">Hydrophobin</fullName>
    </recommendedName>
</protein>
<gene>
    <name evidence="7" type="ORF">OE88DRAFT_1699911</name>
</gene>
<evidence type="ECO:0000256" key="3">
    <source>
        <dbReference type="ARBA" id="ARBA00022512"/>
    </source>
</evidence>
<keyword evidence="3 6" id="KW-0134">Cell wall</keyword>
<keyword evidence="5 6" id="KW-1015">Disulfide bond</keyword>
<feature type="signal peptide" evidence="6">
    <location>
        <begin position="1"/>
        <end position="19"/>
    </location>
</feature>
<accession>A0A5C3N0X9</accession>
<evidence type="ECO:0000256" key="6">
    <source>
        <dbReference type="RuleBase" id="RU365009"/>
    </source>
</evidence>
<dbReference type="OrthoDB" id="4225815at2759"/>
<evidence type="ECO:0000313" key="8">
    <source>
        <dbReference type="Proteomes" id="UP000305948"/>
    </source>
</evidence>
<dbReference type="STRING" id="5364.A0A5C3N0X9"/>
<evidence type="ECO:0000256" key="2">
    <source>
        <dbReference type="ARBA" id="ARBA00010446"/>
    </source>
</evidence>
<evidence type="ECO:0000256" key="5">
    <source>
        <dbReference type="ARBA" id="ARBA00023157"/>
    </source>
</evidence>
<dbReference type="EMBL" id="ML213511">
    <property type="protein sequence ID" value="TFK51399.1"/>
    <property type="molecule type" value="Genomic_DNA"/>
</dbReference>
<dbReference type="CDD" id="cd23507">
    <property type="entry name" value="hydrophobin_I"/>
    <property type="match status" value="1"/>
</dbReference>
<evidence type="ECO:0000313" key="7">
    <source>
        <dbReference type="EMBL" id="TFK51399.1"/>
    </source>
</evidence>
<keyword evidence="6" id="KW-0732">Signal</keyword>